<keyword evidence="6" id="KW-1185">Reference proteome</keyword>
<dbReference type="AlphaFoldDB" id="A0A6P5AJJ4"/>
<dbReference type="InterPro" id="IPR050216">
    <property type="entry name" value="LRR_domain-containing"/>
</dbReference>
<name>A0A6P5AJJ4_BRABE</name>
<accession>A0A6P5AJJ4</accession>
<dbReference type="Gene3D" id="3.40.50.300">
    <property type="entry name" value="P-loop containing nucleotide triphosphate hydrolases"/>
    <property type="match status" value="1"/>
</dbReference>
<dbReference type="InterPro" id="IPR055414">
    <property type="entry name" value="LRR_R13L4/SHOC2-like"/>
</dbReference>
<keyword evidence="1" id="KW-0433">Leucine-rich repeat</keyword>
<sequence length="1176" mass="131159">MANKKLVKMKEKLFQNGQAYWRDAEFYRDDMNSVEKLEFPDCSFEWKPLTDGTYSLTMKSKDPPCFPDFLRSDSRTEKVSQLHLSVNRMKKIPAGISIFSQVTDVKLDRNKLRKLTPEFTQLKKIKNLDLGNNDFRKFPDEIKEFHDLEVLRFSVNQVEEIPSGVFPRLPKLKNLRIGSNKLKSLPEDLAQLENLEYLKISSNKFSSFPPQLLQLPSIRQVCISANKITEVPLEFFDKPLELFQAEDNPLSEPPQEVCIQGVAAIKQYCQSLKTEDVIEDLRIKLMLLGDTGAGKTSLCMSLKTGQPYLVDIQNRTHGIDRHDITEGDVTFLTWDFAGQQDYLVTHPVFITKDALVLLVVNLERYRLNDEDSYRREVGVWIDNIAMRVPDATVLPVGTHLDKITPEDAQEKLDEIFHKIKKEQEQRLKTVKRHIAQLKRRLDQPSGGTDTGVLMHLLTNLEEKQGLQLQVQEGIALSSKGLEGFTDFRRTVAELAQKHLQQARRKIPATWRQVEDLMKPAEKENGPGVISIDDAVEEILHGTKVTTSEEAKVILGYLHGLGLLIWYSEIDCLKTYVFKDPAALVSVFKVVIRDRLQEELSSITKDQMGDEGMTAAKFKVQLKKFTRKALLDHRILSILWKKAKLNEMLNVEEDEKLLVDVLEQFQLCFTHTPAEPDALNPDATEFHPGSPWTPPGNKAQPTPDQLRRSTLYLFPCYLHDSLPAEEWFDPCPPEQEQIRVGLTFFPEVPYGFFERLCVCLHQLSPGLRLWRNSAKLAQNNVSSVIRKHRGQHGDSTVNDLQGIWNDPTIEMVARGNKSDPESCREMLWDPVLRVLGVAQSLLSLWPGVNIDMFSLCPDCEPGDAEMFEVPLPVNLESDQGQTAYCEACEKPVPRALVYPVGTANPDAETQSRYPLVNNKSYFYTYNFHGSPLTNCQVGNRNNQVLSSTTQGGSAGGATGGTTPPPAAMYRGGATTPPGYANRGGTSPDPSANRGGATAGMASPPFPTCPQLQPQYNPVTALGGGEWYSQQLSPPYYNQPASYYNQPPSLAPRGTYNSQSGGSTYNSQSGGSTYNSQSGGSTYNSQSGVSTYNSQSGGSTYNSQSGVSTYNSQSGVSTYNSQSGVSTYNSQSVSSTTRPKTVGSESPAPFQDAGPYNSAETQPKQLGPSSETRPKLLK</sequence>
<dbReference type="GeneID" id="109486951"/>
<dbReference type="RefSeq" id="XP_019646424.1">
    <property type="nucleotide sequence ID" value="XM_019790865.1"/>
</dbReference>
<dbReference type="PRINTS" id="PR00449">
    <property type="entry name" value="RASTRNSFRMNG"/>
</dbReference>
<proteinExistence type="predicted"/>
<evidence type="ECO:0000313" key="6">
    <source>
        <dbReference type="Proteomes" id="UP000515135"/>
    </source>
</evidence>
<dbReference type="InterPro" id="IPR027417">
    <property type="entry name" value="P-loop_NTPase"/>
</dbReference>
<dbReference type="OrthoDB" id="40118at2759"/>
<dbReference type="Gene3D" id="3.80.10.10">
    <property type="entry name" value="Ribonuclease Inhibitor"/>
    <property type="match status" value="1"/>
</dbReference>
<feature type="region of interest" description="Disordered" evidence="4">
    <location>
        <begin position="1037"/>
        <end position="1176"/>
    </location>
</feature>
<dbReference type="InterPro" id="IPR032675">
    <property type="entry name" value="LRR_dom_sf"/>
</dbReference>
<evidence type="ECO:0000256" key="3">
    <source>
        <dbReference type="ARBA" id="ARBA00022741"/>
    </source>
</evidence>
<dbReference type="PANTHER" id="PTHR48051">
    <property type="match status" value="1"/>
</dbReference>
<dbReference type="GO" id="GO:0000166">
    <property type="term" value="F:nucleotide binding"/>
    <property type="evidence" value="ECO:0007669"/>
    <property type="project" value="UniProtKB-KW"/>
</dbReference>
<dbReference type="PROSITE" id="PS51424">
    <property type="entry name" value="ROC"/>
    <property type="match status" value="1"/>
</dbReference>
<dbReference type="InterPro" id="IPR036388">
    <property type="entry name" value="WH-like_DNA-bd_sf"/>
</dbReference>
<dbReference type="Pfam" id="PF08477">
    <property type="entry name" value="Roc"/>
    <property type="match status" value="1"/>
</dbReference>
<evidence type="ECO:0000256" key="1">
    <source>
        <dbReference type="ARBA" id="ARBA00022614"/>
    </source>
</evidence>
<dbReference type="Pfam" id="PF23598">
    <property type="entry name" value="LRR_14"/>
    <property type="match status" value="1"/>
</dbReference>
<feature type="region of interest" description="Disordered" evidence="4">
    <location>
        <begin position="678"/>
        <end position="703"/>
    </location>
</feature>
<dbReference type="Gene3D" id="3.30.70.1390">
    <property type="entry name" value="ROC domain from the Parkinson's disease-associated leucine-rich repeat kinase 2"/>
    <property type="match status" value="1"/>
</dbReference>
<evidence type="ECO:0000313" key="7">
    <source>
        <dbReference type="RefSeq" id="XP_019646424.1"/>
    </source>
</evidence>
<evidence type="ECO:0000256" key="2">
    <source>
        <dbReference type="ARBA" id="ARBA00022737"/>
    </source>
</evidence>
<dbReference type="KEGG" id="bbel:109486951"/>
<keyword evidence="2" id="KW-0677">Repeat</keyword>
<dbReference type="SUPFAM" id="SSF52058">
    <property type="entry name" value="L domain-like"/>
    <property type="match status" value="1"/>
</dbReference>
<reference evidence="7" key="1">
    <citation type="submission" date="2025-08" db="UniProtKB">
        <authorList>
            <consortium name="RefSeq"/>
        </authorList>
    </citation>
    <scope>IDENTIFICATION</scope>
    <source>
        <tissue evidence="7">Gonad</tissue>
    </source>
</reference>
<evidence type="ECO:0000256" key="4">
    <source>
        <dbReference type="SAM" id="MobiDB-lite"/>
    </source>
</evidence>
<dbReference type="InterPro" id="IPR003591">
    <property type="entry name" value="Leu-rich_rpt_typical-subtyp"/>
</dbReference>
<feature type="compositionally biased region" description="Polar residues" evidence="4">
    <location>
        <begin position="1037"/>
        <end position="1046"/>
    </location>
</feature>
<dbReference type="InterPro" id="IPR020859">
    <property type="entry name" value="ROC"/>
</dbReference>
<feature type="compositionally biased region" description="Polar residues" evidence="4">
    <location>
        <begin position="1156"/>
        <end position="1169"/>
    </location>
</feature>
<keyword evidence="3" id="KW-0547">Nucleotide-binding</keyword>
<feature type="region of interest" description="Disordered" evidence="4">
    <location>
        <begin position="942"/>
        <end position="1015"/>
    </location>
</feature>
<gene>
    <name evidence="7" type="primary">LOC109486951</name>
</gene>
<dbReference type="Proteomes" id="UP000515135">
    <property type="component" value="Unplaced"/>
</dbReference>
<dbReference type="SMART" id="SM00369">
    <property type="entry name" value="LRR_TYP"/>
    <property type="match status" value="5"/>
</dbReference>
<evidence type="ECO:0000259" key="5">
    <source>
        <dbReference type="PROSITE" id="PS51424"/>
    </source>
</evidence>
<dbReference type="PANTHER" id="PTHR48051:SF1">
    <property type="entry name" value="RAS SUPPRESSOR PROTEIN 1"/>
    <property type="match status" value="1"/>
</dbReference>
<dbReference type="Gene3D" id="1.10.10.10">
    <property type="entry name" value="Winged helix-like DNA-binding domain superfamily/Winged helix DNA-binding domain"/>
    <property type="match status" value="1"/>
</dbReference>
<dbReference type="GO" id="GO:0009966">
    <property type="term" value="P:regulation of signal transduction"/>
    <property type="evidence" value="ECO:0007669"/>
    <property type="project" value="UniProtKB-ARBA"/>
</dbReference>
<dbReference type="GO" id="GO:0005737">
    <property type="term" value="C:cytoplasm"/>
    <property type="evidence" value="ECO:0007669"/>
    <property type="project" value="TreeGrafter"/>
</dbReference>
<feature type="compositionally biased region" description="Polar residues" evidence="4">
    <location>
        <begin position="1053"/>
        <end position="1137"/>
    </location>
</feature>
<organism evidence="6 7">
    <name type="scientific">Branchiostoma belcheri</name>
    <name type="common">Amphioxus</name>
    <dbReference type="NCBI Taxonomy" id="7741"/>
    <lineage>
        <taxon>Eukaryota</taxon>
        <taxon>Metazoa</taxon>
        <taxon>Chordata</taxon>
        <taxon>Cephalochordata</taxon>
        <taxon>Leptocardii</taxon>
        <taxon>Amphioxiformes</taxon>
        <taxon>Branchiostomatidae</taxon>
        <taxon>Branchiostoma</taxon>
    </lineage>
</organism>
<feature type="domain" description="Roc" evidence="5">
    <location>
        <begin position="276"/>
        <end position="464"/>
    </location>
</feature>
<protein>
    <submittedName>
        <fullName evidence="7">Malignant fibrous histiocytoma-amplified sequence 1 homolog</fullName>
    </submittedName>
</protein>
<dbReference type="SUPFAM" id="SSF52540">
    <property type="entry name" value="P-loop containing nucleoside triphosphate hydrolases"/>
    <property type="match status" value="1"/>
</dbReference>